<evidence type="ECO:0000313" key="4">
    <source>
        <dbReference type="Proteomes" id="UP000193498"/>
    </source>
</evidence>
<dbReference type="InterPro" id="IPR052917">
    <property type="entry name" value="Stress-Dev_Protein"/>
</dbReference>
<dbReference type="AlphaFoldDB" id="A0A1Y1X867"/>
<protein>
    <recommendedName>
        <fullName evidence="2">General stress protein FMN-binding split barrel domain-containing protein</fullName>
    </recommendedName>
</protein>
<dbReference type="SUPFAM" id="SSF50475">
    <property type="entry name" value="FMN-binding split barrel"/>
    <property type="match status" value="1"/>
</dbReference>
<evidence type="ECO:0000256" key="1">
    <source>
        <dbReference type="SAM" id="MobiDB-lite"/>
    </source>
</evidence>
<dbReference type="Gene3D" id="2.30.110.10">
    <property type="entry name" value="Electron Transport, Fmn-binding Protein, Chain A"/>
    <property type="match status" value="1"/>
</dbReference>
<feature type="region of interest" description="Disordered" evidence="1">
    <location>
        <begin position="1"/>
        <end position="20"/>
    </location>
</feature>
<dbReference type="PANTHER" id="PTHR34818:SF1">
    <property type="entry name" value="PROTEIN BLI-3"/>
    <property type="match status" value="1"/>
</dbReference>
<dbReference type="InParanoid" id="A0A1Y1X867"/>
<dbReference type="InterPro" id="IPR012349">
    <property type="entry name" value="Split_barrel_FMN-bd"/>
</dbReference>
<keyword evidence="4" id="KW-1185">Reference proteome</keyword>
<dbReference type="InterPro" id="IPR038725">
    <property type="entry name" value="YdaG_split_barrel_FMN-bd"/>
</dbReference>
<reference evidence="3 4" key="1">
    <citation type="submission" date="2016-07" db="EMBL/GenBank/DDBJ databases">
        <title>Pervasive Adenine N6-methylation of Active Genes in Fungi.</title>
        <authorList>
            <consortium name="DOE Joint Genome Institute"/>
            <person name="Mondo S.J."/>
            <person name="Dannebaum R.O."/>
            <person name="Kuo R.C."/>
            <person name="Labutti K."/>
            <person name="Haridas S."/>
            <person name="Kuo A."/>
            <person name="Salamov A."/>
            <person name="Ahrendt S.R."/>
            <person name="Lipzen A."/>
            <person name="Sullivan W."/>
            <person name="Andreopoulos W.B."/>
            <person name="Clum A."/>
            <person name="Lindquist E."/>
            <person name="Daum C."/>
            <person name="Ramamoorthy G.K."/>
            <person name="Gryganskyi A."/>
            <person name="Culley D."/>
            <person name="Magnuson J.K."/>
            <person name="James T.Y."/>
            <person name="O'Malley M.A."/>
            <person name="Stajich J.E."/>
            <person name="Spatafora J.W."/>
            <person name="Visel A."/>
            <person name="Grigoriev I.V."/>
        </authorList>
    </citation>
    <scope>NUCLEOTIDE SEQUENCE [LARGE SCALE GENOMIC DNA]</scope>
    <source>
        <strain evidence="3 4">CBS 931.73</strain>
    </source>
</reference>
<dbReference type="Pfam" id="PF16242">
    <property type="entry name" value="Pyrid_ox_like"/>
    <property type="match status" value="1"/>
</dbReference>
<name>A0A1Y1X867_9FUNG</name>
<evidence type="ECO:0000259" key="2">
    <source>
        <dbReference type="Pfam" id="PF16242"/>
    </source>
</evidence>
<sequence length="195" mass="22078">MASQDGPRDPISQKNHDAQVPLEDKLKDLHRFIEKNAIAVFTSHTSDGQLVSRPMWIKDHSTSADLWFLTNKESHKISELEGDPRVNVAIVKQGEWMSISGTAKLVEDRERIRKYWATQDTIYFPDLKDGVHKGDCEDPRVGLLQVEAQSVLYMVSDQNILSSSFEQVKSLVTGEAPHLGSLREISPEELQRARL</sequence>
<dbReference type="STRING" id="1314790.A0A1Y1X867"/>
<dbReference type="PANTHER" id="PTHR34818">
    <property type="entry name" value="PROTEIN BLI-3"/>
    <property type="match status" value="1"/>
</dbReference>
<evidence type="ECO:0000313" key="3">
    <source>
        <dbReference type="EMBL" id="ORX81951.1"/>
    </source>
</evidence>
<proteinExistence type="predicted"/>
<organism evidence="3 4">
    <name type="scientific">Basidiobolus meristosporus CBS 931.73</name>
    <dbReference type="NCBI Taxonomy" id="1314790"/>
    <lineage>
        <taxon>Eukaryota</taxon>
        <taxon>Fungi</taxon>
        <taxon>Fungi incertae sedis</taxon>
        <taxon>Zoopagomycota</taxon>
        <taxon>Entomophthoromycotina</taxon>
        <taxon>Basidiobolomycetes</taxon>
        <taxon>Basidiobolales</taxon>
        <taxon>Basidiobolaceae</taxon>
        <taxon>Basidiobolus</taxon>
    </lineage>
</organism>
<accession>A0A1Y1X867</accession>
<comment type="caution">
    <text evidence="3">The sequence shown here is derived from an EMBL/GenBank/DDBJ whole genome shotgun (WGS) entry which is preliminary data.</text>
</comment>
<dbReference type="EMBL" id="MCFE01000685">
    <property type="protein sequence ID" value="ORX81951.1"/>
    <property type="molecule type" value="Genomic_DNA"/>
</dbReference>
<dbReference type="Proteomes" id="UP000193498">
    <property type="component" value="Unassembled WGS sequence"/>
</dbReference>
<dbReference type="OrthoDB" id="434253at2759"/>
<gene>
    <name evidence="3" type="ORF">K493DRAFT_241307</name>
</gene>
<feature type="domain" description="General stress protein FMN-binding split barrel" evidence="2">
    <location>
        <begin position="24"/>
        <end position="177"/>
    </location>
</feature>